<dbReference type="STRING" id="351605.Gura_0085"/>
<dbReference type="InterPro" id="IPR011006">
    <property type="entry name" value="CheY-like_superfamily"/>
</dbReference>
<reference evidence="11 12" key="1">
    <citation type="submission" date="2007-05" db="EMBL/GenBank/DDBJ databases">
        <title>Complete sequence of Geobacter uraniireducens Rf4.</title>
        <authorList>
            <consortium name="US DOE Joint Genome Institute"/>
            <person name="Copeland A."/>
            <person name="Lucas S."/>
            <person name="Lapidus A."/>
            <person name="Barry K."/>
            <person name="Detter J.C."/>
            <person name="Glavina del Rio T."/>
            <person name="Hammon N."/>
            <person name="Israni S."/>
            <person name="Dalin E."/>
            <person name="Tice H."/>
            <person name="Pitluck S."/>
            <person name="Chertkov O."/>
            <person name="Brettin T."/>
            <person name="Bruce D."/>
            <person name="Han C."/>
            <person name="Schmutz J."/>
            <person name="Larimer F."/>
            <person name="Land M."/>
            <person name="Hauser L."/>
            <person name="Kyrpides N."/>
            <person name="Mikhailova N."/>
            <person name="Shelobolina E."/>
            <person name="Aklujkar M."/>
            <person name="Lovley D."/>
            <person name="Richardson P."/>
        </authorList>
    </citation>
    <scope>NUCLEOTIDE SEQUENCE [LARGE SCALE GENOMIC DNA]</scope>
    <source>
        <strain evidence="11 12">Rf4</strain>
    </source>
</reference>
<keyword evidence="6" id="KW-0238">DNA-binding</keyword>
<dbReference type="Pfam" id="PF00072">
    <property type="entry name" value="Response_reg"/>
    <property type="match status" value="1"/>
</dbReference>
<feature type="domain" description="Sigma-54 factor interaction" evidence="9">
    <location>
        <begin position="143"/>
        <end position="368"/>
    </location>
</feature>
<dbReference type="OrthoDB" id="9814761at2"/>
<dbReference type="InterPro" id="IPR001789">
    <property type="entry name" value="Sig_transdc_resp-reg_receiver"/>
</dbReference>
<accession>A5GDQ0</accession>
<evidence type="ECO:0000313" key="11">
    <source>
        <dbReference type="EMBL" id="ABQ24301.1"/>
    </source>
</evidence>
<gene>
    <name evidence="11" type="ordered locus">Gura_0085</name>
</gene>
<keyword evidence="3" id="KW-0067">ATP-binding</keyword>
<dbReference type="GO" id="GO:0043565">
    <property type="term" value="F:sequence-specific DNA binding"/>
    <property type="evidence" value="ECO:0007669"/>
    <property type="project" value="InterPro"/>
</dbReference>
<dbReference type="Gene3D" id="1.10.8.60">
    <property type="match status" value="1"/>
</dbReference>
<dbReference type="PROSITE" id="PS50045">
    <property type="entry name" value="SIGMA54_INTERACT_4"/>
    <property type="match status" value="1"/>
</dbReference>
<dbReference type="HOGENOM" id="CLU_000445_0_6_7"/>
<dbReference type="InterPro" id="IPR027417">
    <property type="entry name" value="P-loop_NTPase"/>
</dbReference>
<dbReference type="PANTHER" id="PTHR32071">
    <property type="entry name" value="TRANSCRIPTIONAL REGULATORY PROTEIN"/>
    <property type="match status" value="1"/>
</dbReference>
<dbReference type="Gene3D" id="3.40.50.2300">
    <property type="match status" value="1"/>
</dbReference>
<dbReference type="SMART" id="SM00382">
    <property type="entry name" value="AAA"/>
    <property type="match status" value="1"/>
</dbReference>
<dbReference type="FunFam" id="3.40.50.2300:FF:000018">
    <property type="entry name" value="DNA-binding transcriptional regulator NtrC"/>
    <property type="match status" value="1"/>
</dbReference>
<dbReference type="InterPro" id="IPR025944">
    <property type="entry name" value="Sigma_54_int_dom_CS"/>
</dbReference>
<dbReference type="KEGG" id="gur:Gura_0085"/>
<keyword evidence="12" id="KW-1185">Reference proteome</keyword>
<dbReference type="PANTHER" id="PTHR32071:SF113">
    <property type="entry name" value="ALGINATE BIOSYNTHESIS TRANSCRIPTIONAL REGULATORY PROTEIN ALGB"/>
    <property type="match status" value="1"/>
</dbReference>
<evidence type="ECO:0000256" key="2">
    <source>
        <dbReference type="ARBA" id="ARBA00022741"/>
    </source>
</evidence>
<dbReference type="InterPro" id="IPR002078">
    <property type="entry name" value="Sigma_54_int"/>
</dbReference>
<proteinExistence type="predicted"/>
<dbReference type="PROSITE" id="PS50110">
    <property type="entry name" value="RESPONSE_REGULATORY"/>
    <property type="match status" value="1"/>
</dbReference>
<dbReference type="Pfam" id="PF25601">
    <property type="entry name" value="AAA_lid_14"/>
    <property type="match status" value="1"/>
</dbReference>
<dbReference type="PROSITE" id="PS00676">
    <property type="entry name" value="SIGMA54_INTERACT_2"/>
    <property type="match status" value="1"/>
</dbReference>
<dbReference type="Gene3D" id="3.40.50.300">
    <property type="entry name" value="P-loop containing nucleotide triphosphate hydrolases"/>
    <property type="match status" value="1"/>
</dbReference>
<keyword evidence="7" id="KW-0804">Transcription</keyword>
<feature type="modified residue" description="4-aspartylphosphate" evidence="8">
    <location>
        <position position="53"/>
    </location>
</feature>
<keyword evidence="5" id="KW-0805">Transcription regulation</keyword>
<sequence>MKAKILVIDDDSSLRRVLEYNLQEEGYEVQAASSGEEGLYLFGQSRPSLVITDMKMSGMDGLMVLKSVKERSPETLVIIITAFGTVDVAVEAMKAGAYDYITKPFNRDALKLTVRKALQFTGLAEENKRLKGELSDRADFRTIVGSSREMEKVFEVVRKVADTEAAVLITGESGTGKELVARSIHANSSRREAPFVAINCAAIPRDLLESELFGHTKGAFTGAVRDKTGKFQVADGGTLFLDEVGELPLELQPKLLRALQEKEVEPVGGTKPQKLDVRVVSATNLNVDKAIADGTFREDLYYRLSVIPLHLPPLRERRKDIPLLIRYFCSKHGSDKITFDKDALETLIMYPWPGNVRELENTVERLLIMRNSDVISRDELPDKFLENSASGSAIVKLPDEGYSLEQLEREVVVAALARNSWNQTAAARFLRIPRHTLIYRIEKYGIAMPGNK</sequence>
<dbReference type="CDD" id="cd00009">
    <property type="entry name" value="AAA"/>
    <property type="match status" value="1"/>
</dbReference>
<dbReference type="PRINTS" id="PR01590">
    <property type="entry name" value="HTHFIS"/>
</dbReference>
<dbReference type="PROSITE" id="PS00688">
    <property type="entry name" value="SIGMA54_INTERACT_3"/>
    <property type="match status" value="1"/>
</dbReference>
<keyword evidence="2" id="KW-0547">Nucleotide-binding</keyword>
<dbReference type="FunFam" id="3.40.50.300:FF:000006">
    <property type="entry name" value="DNA-binding transcriptional regulator NtrC"/>
    <property type="match status" value="1"/>
</dbReference>
<dbReference type="EMBL" id="CP000698">
    <property type="protein sequence ID" value="ABQ24301.1"/>
    <property type="molecule type" value="Genomic_DNA"/>
</dbReference>
<evidence type="ECO:0000256" key="4">
    <source>
        <dbReference type="ARBA" id="ARBA00023012"/>
    </source>
</evidence>
<dbReference type="PROSITE" id="PS00675">
    <property type="entry name" value="SIGMA54_INTERACT_1"/>
    <property type="match status" value="1"/>
</dbReference>
<dbReference type="InterPro" id="IPR003593">
    <property type="entry name" value="AAA+_ATPase"/>
</dbReference>
<dbReference type="Pfam" id="PF00158">
    <property type="entry name" value="Sigma54_activat"/>
    <property type="match status" value="1"/>
</dbReference>
<evidence type="ECO:0000256" key="8">
    <source>
        <dbReference type="PROSITE-ProRule" id="PRU00169"/>
    </source>
</evidence>
<dbReference type="SMART" id="SM00448">
    <property type="entry name" value="REC"/>
    <property type="match status" value="1"/>
</dbReference>
<protein>
    <submittedName>
        <fullName evidence="11">Two component, sigma-54 specific, transcriptional regulator, Fis family</fullName>
    </submittedName>
</protein>
<keyword evidence="1 8" id="KW-0597">Phosphoprotein</keyword>
<dbReference type="GO" id="GO:0000160">
    <property type="term" value="P:phosphorelay signal transduction system"/>
    <property type="evidence" value="ECO:0007669"/>
    <property type="project" value="UniProtKB-KW"/>
</dbReference>
<dbReference type="Pfam" id="PF02954">
    <property type="entry name" value="HTH_8"/>
    <property type="match status" value="1"/>
</dbReference>
<evidence type="ECO:0000256" key="1">
    <source>
        <dbReference type="ARBA" id="ARBA00022553"/>
    </source>
</evidence>
<keyword evidence="4" id="KW-0902">Two-component regulatory system</keyword>
<dbReference type="GO" id="GO:0006355">
    <property type="term" value="P:regulation of DNA-templated transcription"/>
    <property type="evidence" value="ECO:0007669"/>
    <property type="project" value="InterPro"/>
</dbReference>
<dbReference type="InterPro" id="IPR009057">
    <property type="entry name" value="Homeodomain-like_sf"/>
</dbReference>
<dbReference type="AlphaFoldDB" id="A5GDQ0"/>
<name>A5GDQ0_GEOUR</name>
<dbReference type="SUPFAM" id="SSF52540">
    <property type="entry name" value="P-loop containing nucleoside triphosphate hydrolases"/>
    <property type="match status" value="1"/>
</dbReference>
<evidence type="ECO:0000259" key="10">
    <source>
        <dbReference type="PROSITE" id="PS50110"/>
    </source>
</evidence>
<evidence type="ECO:0000256" key="7">
    <source>
        <dbReference type="ARBA" id="ARBA00023163"/>
    </source>
</evidence>
<evidence type="ECO:0000259" key="9">
    <source>
        <dbReference type="PROSITE" id="PS50045"/>
    </source>
</evidence>
<dbReference type="SUPFAM" id="SSF52172">
    <property type="entry name" value="CheY-like"/>
    <property type="match status" value="1"/>
</dbReference>
<dbReference type="InterPro" id="IPR002197">
    <property type="entry name" value="HTH_Fis"/>
</dbReference>
<dbReference type="SUPFAM" id="SSF46689">
    <property type="entry name" value="Homeodomain-like"/>
    <property type="match status" value="1"/>
</dbReference>
<evidence type="ECO:0000256" key="3">
    <source>
        <dbReference type="ARBA" id="ARBA00022840"/>
    </source>
</evidence>
<dbReference type="GO" id="GO:0005524">
    <property type="term" value="F:ATP binding"/>
    <property type="evidence" value="ECO:0007669"/>
    <property type="project" value="UniProtKB-KW"/>
</dbReference>
<dbReference type="InterPro" id="IPR025943">
    <property type="entry name" value="Sigma_54_int_dom_ATP-bd_2"/>
</dbReference>
<evidence type="ECO:0000256" key="6">
    <source>
        <dbReference type="ARBA" id="ARBA00023125"/>
    </source>
</evidence>
<dbReference type="Gene3D" id="1.10.10.60">
    <property type="entry name" value="Homeodomain-like"/>
    <property type="match status" value="1"/>
</dbReference>
<dbReference type="RefSeq" id="WP_011937030.1">
    <property type="nucleotide sequence ID" value="NC_009483.1"/>
</dbReference>
<dbReference type="Proteomes" id="UP000006695">
    <property type="component" value="Chromosome"/>
</dbReference>
<feature type="domain" description="Response regulatory" evidence="10">
    <location>
        <begin position="4"/>
        <end position="118"/>
    </location>
</feature>
<evidence type="ECO:0000256" key="5">
    <source>
        <dbReference type="ARBA" id="ARBA00023015"/>
    </source>
</evidence>
<evidence type="ECO:0000313" key="12">
    <source>
        <dbReference type="Proteomes" id="UP000006695"/>
    </source>
</evidence>
<organism evidence="11 12">
    <name type="scientific">Geotalea uraniireducens (strain Rf4)</name>
    <name type="common">Geobacter uraniireducens</name>
    <dbReference type="NCBI Taxonomy" id="351605"/>
    <lineage>
        <taxon>Bacteria</taxon>
        <taxon>Pseudomonadati</taxon>
        <taxon>Thermodesulfobacteriota</taxon>
        <taxon>Desulfuromonadia</taxon>
        <taxon>Geobacterales</taxon>
        <taxon>Geobacteraceae</taxon>
        <taxon>Geotalea</taxon>
    </lineage>
</organism>
<dbReference type="InterPro" id="IPR025662">
    <property type="entry name" value="Sigma_54_int_dom_ATP-bd_1"/>
</dbReference>
<dbReference type="InterPro" id="IPR058031">
    <property type="entry name" value="AAA_lid_NorR"/>
</dbReference>